<protein>
    <submittedName>
        <fullName evidence="4">Homoserine acetyltransferase</fullName>
    </submittedName>
</protein>
<comment type="caution">
    <text evidence="4">The sequence shown here is derived from an EMBL/GenBank/DDBJ whole genome shotgun (WGS) entry which is preliminary data.</text>
</comment>
<feature type="active site" evidence="2">
    <location>
        <position position="298"/>
    </location>
</feature>
<gene>
    <name evidence="4" type="ORF">BST85_01025</name>
</gene>
<dbReference type="PIRSF" id="PIRSF000443">
    <property type="entry name" value="Homoser_Ac_trans"/>
    <property type="match status" value="1"/>
</dbReference>
<dbReference type="GO" id="GO:0004414">
    <property type="term" value="F:homoserine O-acetyltransferase activity"/>
    <property type="evidence" value="ECO:0007669"/>
    <property type="project" value="TreeGrafter"/>
</dbReference>
<evidence type="ECO:0000313" key="4">
    <source>
        <dbReference type="EMBL" id="PQB03639.1"/>
    </source>
</evidence>
<proteinExistence type="predicted"/>
<feature type="active site" evidence="2">
    <location>
        <position position="265"/>
    </location>
</feature>
<keyword evidence="5" id="KW-1185">Reference proteome</keyword>
<dbReference type="GO" id="GO:0009092">
    <property type="term" value="P:homoserine metabolic process"/>
    <property type="evidence" value="ECO:0007669"/>
    <property type="project" value="TreeGrafter"/>
</dbReference>
<dbReference type="InterPro" id="IPR029058">
    <property type="entry name" value="AB_hydrolase_fold"/>
</dbReference>
<dbReference type="InterPro" id="IPR000073">
    <property type="entry name" value="AB_hydrolase_1"/>
</dbReference>
<dbReference type="Gene3D" id="3.40.50.1820">
    <property type="entry name" value="alpha/beta hydrolase"/>
    <property type="match status" value="1"/>
</dbReference>
<evidence type="ECO:0000256" key="1">
    <source>
        <dbReference type="ARBA" id="ARBA00022679"/>
    </source>
</evidence>
<evidence type="ECO:0000259" key="3">
    <source>
        <dbReference type="Pfam" id="PF00561"/>
    </source>
</evidence>
<dbReference type="GO" id="GO:0009086">
    <property type="term" value="P:methionine biosynthetic process"/>
    <property type="evidence" value="ECO:0007669"/>
    <property type="project" value="TreeGrafter"/>
</dbReference>
<dbReference type="Proteomes" id="UP000239800">
    <property type="component" value="Unassembled WGS sequence"/>
</dbReference>
<evidence type="ECO:0000256" key="2">
    <source>
        <dbReference type="PIRSR" id="PIRSR000443-1"/>
    </source>
</evidence>
<reference evidence="4 5" key="1">
    <citation type="submission" date="2016-11" db="EMBL/GenBank/DDBJ databases">
        <title>Trade-off between light-utilization and light-protection in marine flavobacteria.</title>
        <authorList>
            <person name="Kumagai Y."/>
        </authorList>
    </citation>
    <scope>NUCLEOTIDE SEQUENCE [LARGE SCALE GENOMIC DNA]</scope>
    <source>
        <strain evidence="4 5">NBRC 107741</strain>
    </source>
</reference>
<dbReference type="InterPro" id="IPR008220">
    <property type="entry name" value="HAT_MetX-like"/>
</dbReference>
<dbReference type="PANTHER" id="PTHR32268">
    <property type="entry name" value="HOMOSERINE O-ACETYLTRANSFERASE"/>
    <property type="match status" value="1"/>
</dbReference>
<feature type="domain" description="AB hydrolase-1" evidence="3">
    <location>
        <begin position="35"/>
        <end position="152"/>
    </location>
</feature>
<organism evidence="4 5">
    <name type="scientific">Aureitalea marina</name>
    <dbReference type="NCBI Taxonomy" id="930804"/>
    <lineage>
        <taxon>Bacteria</taxon>
        <taxon>Pseudomonadati</taxon>
        <taxon>Bacteroidota</taxon>
        <taxon>Flavobacteriia</taxon>
        <taxon>Flavobacteriales</taxon>
        <taxon>Flavobacteriaceae</taxon>
        <taxon>Aureitalea</taxon>
    </lineage>
</organism>
<name>A0A2S7KLX6_9FLAO</name>
<dbReference type="SUPFAM" id="SSF53474">
    <property type="entry name" value="alpha/beta-Hydrolases"/>
    <property type="match status" value="1"/>
</dbReference>
<dbReference type="EMBL" id="MQUB01000001">
    <property type="protein sequence ID" value="PQB03639.1"/>
    <property type="molecule type" value="Genomic_DNA"/>
</dbReference>
<sequence>MKQLTIRDFQTRTGVLLDEIPLSYELFGPRLGRAPMVLVNHALTGNSHVSGSDGWWNRLIGSGCTIDTNRYTVLAFNIPGNGFDNYLVSKPEDFSVYDVAQLFLAGIRQLEIQSIFAGIGGSLGGSILWQMAVLQPELFDHIIPVASDWKASDWLLAQCRVQKQILENSIRPLHDARVHAMTFYRSPESFKEKFGRKWDADRKLFDIESWLLHHGQKLQRRFGLQAYTLMNHLLMTADITAAGRELEDLVGPISGAIHLIGVDSDGFYLDQEIRQTFERLSSVKQQISYHQIESIHGHDAFLIEYQQLDRILQPVFNPIVQNDEYSTDFHLQAV</sequence>
<dbReference type="AlphaFoldDB" id="A0A2S7KLX6"/>
<dbReference type="OrthoDB" id="9800754at2"/>
<feature type="active site" description="Nucleophile" evidence="2">
    <location>
        <position position="122"/>
    </location>
</feature>
<accession>A0A2S7KLX6</accession>
<evidence type="ECO:0000313" key="5">
    <source>
        <dbReference type="Proteomes" id="UP000239800"/>
    </source>
</evidence>
<dbReference type="PANTHER" id="PTHR32268:SF11">
    <property type="entry name" value="HOMOSERINE O-ACETYLTRANSFERASE"/>
    <property type="match status" value="1"/>
</dbReference>
<dbReference type="RefSeq" id="WP_104811561.1">
    <property type="nucleotide sequence ID" value="NZ_MQUB01000001.1"/>
</dbReference>
<dbReference type="Pfam" id="PF00561">
    <property type="entry name" value="Abhydrolase_1"/>
    <property type="match status" value="1"/>
</dbReference>
<keyword evidence="1 4" id="KW-0808">Transferase</keyword>